<dbReference type="AlphaFoldDB" id="A0A1I2HR34"/>
<evidence type="ECO:0000256" key="3">
    <source>
        <dbReference type="ARBA" id="ARBA00022679"/>
    </source>
</evidence>
<feature type="region of interest" description="Disordered" evidence="8">
    <location>
        <begin position="1"/>
        <end position="26"/>
    </location>
</feature>
<keyword evidence="5" id="KW-0418">Kinase</keyword>
<evidence type="ECO:0000256" key="6">
    <source>
        <dbReference type="ARBA" id="ARBA00022801"/>
    </source>
</evidence>
<dbReference type="SMART" id="SM00382">
    <property type="entry name" value="AAA"/>
    <property type="match status" value="2"/>
</dbReference>
<keyword evidence="2" id="KW-0597">Phosphoprotein</keyword>
<dbReference type="PROSITE" id="PS51146">
    <property type="entry name" value="KAIC"/>
    <property type="match status" value="2"/>
</dbReference>
<dbReference type="PANTHER" id="PTHR42926:SF1">
    <property type="entry name" value="CIRCADIAN CLOCK OSCILLATOR PROTEIN KAIC 1"/>
    <property type="match status" value="1"/>
</dbReference>
<evidence type="ECO:0000313" key="11">
    <source>
        <dbReference type="Proteomes" id="UP000199400"/>
    </source>
</evidence>
<dbReference type="GO" id="GO:0005524">
    <property type="term" value="F:ATP binding"/>
    <property type="evidence" value="ECO:0007669"/>
    <property type="project" value="InterPro"/>
</dbReference>
<keyword evidence="4" id="KW-0677">Repeat</keyword>
<feature type="domain" description="KaiC" evidence="9">
    <location>
        <begin position="253"/>
        <end position="485"/>
    </location>
</feature>
<evidence type="ECO:0000256" key="7">
    <source>
        <dbReference type="SAM" id="Coils"/>
    </source>
</evidence>
<name>A0A1I2HR34_9BACT</name>
<reference evidence="11" key="1">
    <citation type="submission" date="2016-10" db="EMBL/GenBank/DDBJ databases">
        <authorList>
            <person name="Varghese N."/>
            <person name="Submissions S."/>
        </authorList>
    </citation>
    <scope>NUCLEOTIDE SEQUENCE [LARGE SCALE GENOMIC DNA]</scope>
    <source>
        <strain evidence="11">ATCC 25963</strain>
    </source>
</reference>
<dbReference type="SUPFAM" id="SSF52540">
    <property type="entry name" value="P-loop containing nucleoside triphosphate hydrolases"/>
    <property type="match status" value="2"/>
</dbReference>
<evidence type="ECO:0000256" key="2">
    <source>
        <dbReference type="ARBA" id="ARBA00022553"/>
    </source>
</evidence>
<dbReference type="OrthoDB" id="9783783at2"/>
<dbReference type="STRING" id="54.SAMN02745121_08154"/>
<keyword evidence="7" id="KW-0175">Coiled coil</keyword>
<gene>
    <name evidence="10" type="ORF">SAMN02745121_08154</name>
</gene>
<keyword evidence="11" id="KW-1185">Reference proteome</keyword>
<feature type="domain" description="KaiC" evidence="9">
    <location>
        <begin position="13"/>
        <end position="252"/>
    </location>
</feature>
<dbReference type="InterPro" id="IPR030665">
    <property type="entry name" value="KaiC"/>
</dbReference>
<evidence type="ECO:0000256" key="5">
    <source>
        <dbReference type="ARBA" id="ARBA00022777"/>
    </source>
</evidence>
<dbReference type="GO" id="GO:0004674">
    <property type="term" value="F:protein serine/threonine kinase activity"/>
    <property type="evidence" value="ECO:0007669"/>
    <property type="project" value="UniProtKB-EC"/>
</dbReference>
<evidence type="ECO:0000313" key="10">
    <source>
        <dbReference type="EMBL" id="SFF32319.1"/>
    </source>
</evidence>
<dbReference type="InterPro" id="IPR051347">
    <property type="entry name" value="Circadian_clock_KaiC-rel"/>
</dbReference>
<dbReference type="RefSeq" id="WP_096327623.1">
    <property type="nucleotide sequence ID" value="NZ_FOMX01000046.1"/>
</dbReference>
<dbReference type="InterPro" id="IPR003593">
    <property type="entry name" value="AAA+_ATPase"/>
</dbReference>
<dbReference type="PIRSF" id="PIRSF039117">
    <property type="entry name" value="KaiC"/>
    <property type="match status" value="1"/>
</dbReference>
<keyword evidence="3" id="KW-0808">Transferase</keyword>
<evidence type="ECO:0000259" key="9">
    <source>
        <dbReference type="PROSITE" id="PS51146"/>
    </source>
</evidence>
<dbReference type="EMBL" id="FOMX01000046">
    <property type="protein sequence ID" value="SFF32319.1"/>
    <property type="molecule type" value="Genomic_DNA"/>
</dbReference>
<protein>
    <recommendedName>
        <fullName evidence="1">non-specific serine/threonine protein kinase</fullName>
        <ecNumber evidence="1">2.7.11.1</ecNumber>
    </recommendedName>
</protein>
<dbReference type="PANTHER" id="PTHR42926">
    <property type="match status" value="1"/>
</dbReference>
<dbReference type="InterPro" id="IPR027417">
    <property type="entry name" value="P-loop_NTPase"/>
</dbReference>
<organism evidence="10 11">
    <name type="scientific">Nannocystis exedens</name>
    <dbReference type="NCBI Taxonomy" id="54"/>
    <lineage>
        <taxon>Bacteria</taxon>
        <taxon>Pseudomonadati</taxon>
        <taxon>Myxococcota</taxon>
        <taxon>Polyangia</taxon>
        <taxon>Nannocystales</taxon>
        <taxon>Nannocystaceae</taxon>
        <taxon>Nannocystis</taxon>
    </lineage>
</organism>
<evidence type="ECO:0000256" key="4">
    <source>
        <dbReference type="ARBA" id="ARBA00022737"/>
    </source>
</evidence>
<accession>A0A1I2HR34</accession>
<sequence>MTGSTASDRASIPKAPTGIHGLDDITGGGLPRGRPTLVCGSAGCGKTLMAMEFLVRGATEFDEPGVFFAFEETADDLTANVRSLGFDLEDLAARDKLVVEHIHVDRSEFEEAGEFDLEGLFIRLGLAIDTVGARRVVLDTLETLFGGFDNEAILRSELRRLFRWLKDRGVTAVITAERGDGTLTRHGLEEYVSDCVIQLDHRMHEQVSTRRLRIIKYRGTTHGTNEYPFLIDSDGFSVLPLSSLRLDHVAPTERVSTGIERLDTMLAGGVYRGSSVLLSGAAGTGKSSIAAHMAAACCRRGERCLYYSFEESPQQVLRNMRSIGLDLGPWLDNGMLHFVSTRPTFHGLEMHLATMFKHIRAFDPRMVIIDPISNFIAVGTAGEAHSMLLRLVDFLKSRQTTAVFVSLVSGGAKLVEATEQNISSLIDTWILLRDVELGGERNRGLYVLKSRGTPHSNQVREFLLTSHGVELRDVYVGPEGVLTGSMRLAQEAREREAAEARRQAIARKRREIDRKRQALAAQIAALRAEAESEELELELLLSAEEAVDRRLTADRVGMAASRRADIDHEQEETA</sequence>
<dbReference type="Proteomes" id="UP000199400">
    <property type="component" value="Unassembled WGS sequence"/>
</dbReference>
<dbReference type="InterPro" id="IPR047221">
    <property type="entry name" value="KaiC_N"/>
</dbReference>
<keyword evidence="6" id="KW-0378">Hydrolase</keyword>
<dbReference type="InterPro" id="IPR010624">
    <property type="entry name" value="KaiC_dom"/>
</dbReference>
<dbReference type="CDD" id="cd19485">
    <property type="entry name" value="KaiC-N"/>
    <property type="match status" value="1"/>
</dbReference>
<feature type="coiled-coil region" evidence="7">
    <location>
        <begin position="488"/>
        <end position="543"/>
    </location>
</feature>
<dbReference type="PRINTS" id="PR01874">
    <property type="entry name" value="DNAREPAIRADA"/>
</dbReference>
<dbReference type="InterPro" id="IPR014774">
    <property type="entry name" value="KaiC-like_dom"/>
</dbReference>
<dbReference type="EC" id="2.7.11.1" evidence="1"/>
<evidence type="ECO:0000256" key="1">
    <source>
        <dbReference type="ARBA" id="ARBA00012513"/>
    </source>
</evidence>
<dbReference type="Gene3D" id="3.40.50.300">
    <property type="entry name" value="P-loop containing nucleotide triphosphate hydrolases"/>
    <property type="match status" value="2"/>
</dbReference>
<evidence type="ECO:0000256" key="8">
    <source>
        <dbReference type="SAM" id="MobiDB-lite"/>
    </source>
</evidence>
<dbReference type="GO" id="GO:0016787">
    <property type="term" value="F:hydrolase activity"/>
    <property type="evidence" value="ECO:0007669"/>
    <property type="project" value="UniProtKB-KW"/>
</dbReference>
<proteinExistence type="predicted"/>
<dbReference type="Pfam" id="PF06745">
    <property type="entry name" value="ATPase"/>
    <property type="match status" value="2"/>
</dbReference>
<dbReference type="NCBIfam" id="NF006799">
    <property type="entry name" value="PRK09302.1"/>
    <property type="match status" value="1"/>
</dbReference>